<evidence type="ECO:0000313" key="1">
    <source>
        <dbReference type="EMBL" id="KMW60456.1"/>
    </source>
</evidence>
<sequence length="328" mass="35055">MTQCGYRTGLVLDDSRQDWDATGPRPIAWSAWYPTAATEAAAPGHPLFDTGPVLRDASPRGGAHPVVLLSHGTGGIAESLGWIARELALAGHVVIGANHHGNTGLEPYRAEGFLCWWERARDLTLLLSELSRAGALAGHLDMGRVAALGFSLGGYSALALAGGRTRMEAFQRWADTQGGGMTGPREFPDLWAQMPRLMQSSEVFRRSWAAHGDDYCDPRIRRVVTMAPAPGVRGFTPSSIRAVTVPVTILSAGSDSEAPVAQCGDWLAEQNPGFDHINLGPHVGHYTFLCPPMPGAAEAAPDLFTDHASIDRRAVHARCRELVLAALG</sequence>
<dbReference type="OrthoDB" id="9814760at2"/>
<dbReference type="GO" id="GO:0016787">
    <property type="term" value="F:hydrolase activity"/>
    <property type="evidence" value="ECO:0007669"/>
    <property type="project" value="UniProtKB-KW"/>
</dbReference>
<dbReference type="AlphaFoldDB" id="A0A0J9ECR0"/>
<dbReference type="Proteomes" id="UP000037178">
    <property type="component" value="Unassembled WGS sequence"/>
</dbReference>
<dbReference type="InterPro" id="IPR016986">
    <property type="entry name" value="UCP031982_abhydr"/>
</dbReference>
<comment type="caution">
    <text evidence="1">The sequence shown here is derived from an EMBL/GenBank/DDBJ whole genome shotgun (WGS) entry which is preliminary data.</text>
</comment>
<dbReference type="PATRIC" id="fig|1675527.3.peg.669"/>
<dbReference type="SUPFAM" id="SSF53474">
    <property type="entry name" value="alpha/beta-Hydrolases"/>
    <property type="match status" value="1"/>
</dbReference>
<keyword evidence="1" id="KW-0378">Hydrolase</keyword>
<organism evidence="1 2">
    <name type="scientific">Candidatus Rhodobacter oscarellae</name>
    <dbReference type="NCBI Taxonomy" id="1675527"/>
    <lineage>
        <taxon>Bacteria</taxon>
        <taxon>Pseudomonadati</taxon>
        <taxon>Pseudomonadota</taxon>
        <taxon>Alphaproteobacteria</taxon>
        <taxon>Rhodobacterales</taxon>
        <taxon>Rhodobacter group</taxon>
        <taxon>Rhodobacter</taxon>
    </lineage>
</organism>
<dbReference type="EMBL" id="LFTY01000001">
    <property type="protein sequence ID" value="KMW60456.1"/>
    <property type="molecule type" value="Genomic_DNA"/>
</dbReference>
<dbReference type="RefSeq" id="WP_152912330.1">
    <property type="nucleotide sequence ID" value="NZ_LFTY01000001.1"/>
</dbReference>
<dbReference type="PIRSF" id="PIRSF031982">
    <property type="entry name" value="UCP031982_abhydr"/>
    <property type="match status" value="1"/>
</dbReference>
<proteinExistence type="predicted"/>
<name>A0A0J9ECR0_9RHOB</name>
<gene>
    <name evidence="1" type="ORF">AIOL_000612</name>
</gene>
<dbReference type="STRING" id="1675527.AIOL_000612"/>
<dbReference type="InterPro" id="IPR029058">
    <property type="entry name" value="AB_hydrolase_fold"/>
</dbReference>
<keyword evidence="2" id="KW-1185">Reference proteome</keyword>
<reference evidence="1 2" key="1">
    <citation type="submission" date="2015-06" db="EMBL/GenBank/DDBJ databases">
        <title>Draft genome sequence of an Alphaproteobacteria species associated to the Mediterranean sponge Oscarella lobularis.</title>
        <authorList>
            <person name="Jourda C."/>
            <person name="Santini S."/>
            <person name="Claverie J.-M."/>
        </authorList>
    </citation>
    <scope>NUCLEOTIDE SEQUENCE [LARGE SCALE GENOMIC DNA]</scope>
    <source>
        <strain evidence="1">IGS</strain>
    </source>
</reference>
<accession>A0A0J9ECR0</accession>
<dbReference type="Gene3D" id="3.40.50.1820">
    <property type="entry name" value="alpha/beta hydrolase"/>
    <property type="match status" value="1"/>
</dbReference>
<protein>
    <submittedName>
        <fullName evidence="1">Dienelactone hydrolase</fullName>
    </submittedName>
</protein>
<evidence type="ECO:0000313" key="2">
    <source>
        <dbReference type="Proteomes" id="UP000037178"/>
    </source>
</evidence>